<evidence type="ECO:0000256" key="1">
    <source>
        <dbReference type="SAM" id="MobiDB-lite"/>
    </source>
</evidence>
<organism evidence="4 5">
    <name type="scientific">Larinioides sclopetarius</name>
    <dbReference type="NCBI Taxonomy" id="280406"/>
    <lineage>
        <taxon>Eukaryota</taxon>
        <taxon>Metazoa</taxon>
        <taxon>Ecdysozoa</taxon>
        <taxon>Arthropoda</taxon>
        <taxon>Chelicerata</taxon>
        <taxon>Arachnida</taxon>
        <taxon>Araneae</taxon>
        <taxon>Araneomorphae</taxon>
        <taxon>Entelegynae</taxon>
        <taxon>Araneoidea</taxon>
        <taxon>Araneidae</taxon>
        <taxon>Larinioides</taxon>
    </lineage>
</organism>
<protein>
    <submittedName>
        <fullName evidence="4">Uncharacterized protein</fullName>
    </submittedName>
</protein>
<keyword evidence="3" id="KW-0732">Signal</keyword>
<feature type="signal peptide" evidence="3">
    <location>
        <begin position="1"/>
        <end position="31"/>
    </location>
</feature>
<feature type="region of interest" description="Disordered" evidence="1">
    <location>
        <begin position="199"/>
        <end position="230"/>
    </location>
</feature>
<sequence>MFSQVNTEMVIECFLLCIWIFCLRCSATVDGEPTWIDPEDISYDISQLNGKKHHSLEDTDDFKQRISLLKSKRHPRSGDSDGLRHEHQNYEGQSAFVQFYIDLAIIIFTMIALYLLWKILAVTYLKMKFFGSRTERPLLMNQLSEMPLAEGNRDSLGPPDDSEVIIGFDNPLYENYLQAPNEDNIASKDKPPEYETVVFSERNNSTTTSVVRKNPESPPPKYFRNNPMFD</sequence>
<evidence type="ECO:0000256" key="2">
    <source>
        <dbReference type="SAM" id="Phobius"/>
    </source>
</evidence>
<dbReference type="EMBL" id="CAXIEN010000420">
    <property type="protein sequence ID" value="CAL1297306.1"/>
    <property type="molecule type" value="Genomic_DNA"/>
</dbReference>
<accession>A0AAV2BND6</accession>
<comment type="caution">
    <text evidence="4">The sequence shown here is derived from an EMBL/GenBank/DDBJ whole genome shotgun (WGS) entry which is preliminary data.</text>
</comment>
<reference evidence="4 5" key="1">
    <citation type="submission" date="2024-04" db="EMBL/GenBank/DDBJ databases">
        <authorList>
            <person name="Rising A."/>
            <person name="Reimegard J."/>
            <person name="Sonavane S."/>
            <person name="Akerstrom W."/>
            <person name="Nylinder S."/>
            <person name="Hedman E."/>
            <person name="Kallberg Y."/>
        </authorList>
    </citation>
    <scope>NUCLEOTIDE SEQUENCE [LARGE SCALE GENOMIC DNA]</scope>
</reference>
<feature type="chain" id="PRO_5043382375" evidence="3">
    <location>
        <begin position="32"/>
        <end position="230"/>
    </location>
</feature>
<evidence type="ECO:0000256" key="3">
    <source>
        <dbReference type="SAM" id="SignalP"/>
    </source>
</evidence>
<keyword evidence="5" id="KW-1185">Reference proteome</keyword>
<feature type="compositionally biased region" description="Polar residues" evidence="1">
    <location>
        <begin position="201"/>
        <end position="211"/>
    </location>
</feature>
<gene>
    <name evidence="4" type="ORF">LARSCL_LOCUS20235</name>
</gene>
<keyword evidence="2" id="KW-0472">Membrane</keyword>
<keyword evidence="2" id="KW-0812">Transmembrane</keyword>
<dbReference type="AlphaFoldDB" id="A0AAV2BND6"/>
<dbReference type="Proteomes" id="UP001497382">
    <property type="component" value="Unassembled WGS sequence"/>
</dbReference>
<proteinExistence type="predicted"/>
<name>A0AAV2BND6_9ARAC</name>
<keyword evidence="2" id="KW-1133">Transmembrane helix</keyword>
<evidence type="ECO:0000313" key="5">
    <source>
        <dbReference type="Proteomes" id="UP001497382"/>
    </source>
</evidence>
<feature type="transmembrane region" description="Helical" evidence="2">
    <location>
        <begin position="97"/>
        <end position="117"/>
    </location>
</feature>
<evidence type="ECO:0000313" key="4">
    <source>
        <dbReference type="EMBL" id="CAL1297306.1"/>
    </source>
</evidence>